<name>A0A835IIU6_9MAGN</name>
<evidence type="ECO:0000256" key="9">
    <source>
        <dbReference type="ARBA" id="ARBA00023315"/>
    </source>
</evidence>
<dbReference type="SUPFAM" id="SSF55729">
    <property type="entry name" value="Acyl-CoA N-acyltransferases (Nat)"/>
    <property type="match status" value="1"/>
</dbReference>
<reference evidence="12 13" key="1">
    <citation type="submission" date="2020-10" db="EMBL/GenBank/DDBJ databases">
        <title>The Coptis chinensis genome and diversification of protoberbering-type alkaloids.</title>
        <authorList>
            <person name="Wang B."/>
            <person name="Shu S."/>
            <person name="Song C."/>
            <person name="Liu Y."/>
        </authorList>
    </citation>
    <scope>NUCLEOTIDE SEQUENCE [LARGE SCALE GENOMIC DNA]</scope>
    <source>
        <strain evidence="12">HL-2020</strain>
        <tissue evidence="12">Leaf</tissue>
    </source>
</reference>
<dbReference type="InterPro" id="IPR000182">
    <property type="entry name" value="GNAT_dom"/>
</dbReference>
<dbReference type="Pfam" id="PF00583">
    <property type="entry name" value="Acetyltransf_1"/>
    <property type="match status" value="1"/>
</dbReference>
<evidence type="ECO:0000256" key="3">
    <source>
        <dbReference type="ARBA" id="ARBA00013184"/>
    </source>
</evidence>
<gene>
    <name evidence="12" type="ORF">IFM89_002341</name>
</gene>
<evidence type="ECO:0000313" key="13">
    <source>
        <dbReference type="Proteomes" id="UP000631114"/>
    </source>
</evidence>
<feature type="compositionally biased region" description="Acidic residues" evidence="10">
    <location>
        <begin position="150"/>
        <end position="159"/>
    </location>
</feature>
<dbReference type="AlphaFoldDB" id="A0A835IIU6"/>
<feature type="region of interest" description="Disordered" evidence="10">
    <location>
        <begin position="1"/>
        <end position="168"/>
    </location>
</feature>
<dbReference type="PANTHER" id="PTHR45750:SF3">
    <property type="entry name" value="HISTONE ACETYLTRANSFERASE"/>
    <property type="match status" value="1"/>
</dbReference>
<dbReference type="GO" id="GO:0045944">
    <property type="term" value="P:positive regulation of transcription by RNA polymerase II"/>
    <property type="evidence" value="ECO:0007669"/>
    <property type="project" value="TreeGrafter"/>
</dbReference>
<keyword evidence="7" id="KW-0804">Transcription</keyword>
<keyword evidence="9" id="KW-0012">Acyltransferase</keyword>
<evidence type="ECO:0000256" key="1">
    <source>
        <dbReference type="ARBA" id="ARBA00004123"/>
    </source>
</evidence>
<evidence type="ECO:0000313" key="12">
    <source>
        <dbReference type="EMBL" id="KAF9618646.1"/>
    </source>
</evidence>
<evidence type="ECO:0000259" key="11">
    <source>
        <dbReference type="PROSITE" id="PS51186"/>
    </source>
</evidence>
<dbReference type="InterPro" id="IPR016181">
    <property type="entry name" value="Acyl_CoA_acyltransferase"/>
</dbReference>
<feature type="domain" description="N-acetyltransferase" evidence="11">
    <location>
        <begin position="199"/>
        <end position="346"/>
    </location>
</feature>
<protein>
    <recommendedName>
        <fullName evidence="3">histone acetyltransferase</fullName>
        <ecNumber evidence="3">2.3.1.48</ecNumber>
    </recommendedName>
</protein>
<keyword evidence="13" id="KW-1185">Reference proteome</keyword>
<dbReference type="GO" id="GO:0005634">
    <property type="term" value="C:nucleus"/>
    <property type="evidence" value="ECO:0007669"/>
    <property type="project" value="UniProtKB-SubCell"/>
</dbReference>
<evidence type="ECO:0000256" key="2">
    <source>
        <dbReference type="ARBA" id="ARBA00008607"/>
    </source>
</evidence>
<keyword evidence="8" id="KW-0539">Nucleus</keyword>
<keyword evidence="6" id="KW-0103">Bromodomain</keyword>
<organism evidence="12 13">
    <name type="scientific">Coptis chinensis</name>
    <dbReference type="NCBI Taxonomy" id="261450"/>
    <lineage>
        <taxon>Eukaryota</taxon>
        <taxon>Viridiplantae</taxon>
        <taxon>Streptophyta</taxon>
        <taxon>Embryophyta</taxon>
        <taxon>Tracheophyta</taxon>
        <taxon>Spermatophyta</taxon>
        <taxon>Magnoliopsida</taxon>
        <taxon>Ranunculales</taxon>
        <taxon>Ranunculaceae</taxon>
        <taxon>Coptidoideae</taxon>
        <taxon>Coptis</taxon>
    </lineage>
</organism>
<sequence length="507" mass="56849">MDRHSIAAPVRSSRSSQSPSQSQSQSHSASASVCSSAHRRNNTTKLDTSDCDNASPFHFSYSADTTRDNNSALTSNNNTDLEDDSEEVGGGGVFRNVRLQKKNSNGSTGNNNSNKKKGNWRSRKKALMSLENNNNNNNSGVGSVSGAAKEDDDNEDDEDGGMRSLLVENIPKTGAYSAREENLKREEEAGKIKFVCVANDGKDEHMVWLIGLKNIYSKQLPNMPKEYIVRLVMDRSHKSVMVIRHSQVIGGITYRPFHSQKFGEIAFCAIKSGEQIKGYGTRLMNHLKQHARDVDGLTYFLTYADNNAVKYFVKQGFTKEIDLEEDKWQGYIKEYDGGLLMKCEIYPKLPYTDLSTMIRLQRQANELELEICIIDILGDVICKLFILLFEEILGIEVRSGGPNILRLYNGDDTTLCMGKDLMQSPKAIDGKIRELSNCHIVYPGIDFQKKEAGIPKKVINVEDIPGFREAGWTSDEWGHSQFNNSINRQSLNNLMRTLLKACFTIHS</sequence>
<dbReference type="EMBL" id="JADFTS010000002">
    <property type="protein sequence ID" value="KAF9618646.1"/>
    <property type="molecule type" value="Genomic_DNA"/>
</dbReference>
<dbReference type="Gene3D" id="3.40.630.30">
    <property type="match status" value="1"/>
</dbReference>
<evidence type="ECO:0000256" key="10">
    <source>
        <dbReference type="SAM" id="MobiDB-lite"/>
    </source>
</evidence>
<comment type="similarity">
    <text evidence="2">Belongs to the acetyltransferase family. GCN5 subfamily.</text>
</comment>
<feature type="compositionally biased region" description="Low complexity" evidence="10">
    <location>
        <begin position="102"/>
        <end position="113"/>
    </location>
</feature>
<dbReference type="EC" id="2.3.1.48" evidence="3"/>
<dbReference type="GO" id="GO:0010484">
    <property type="term" value="F:histone H3 acetyltransferase activity"/>
    <property type="evidence" value="ECO:0007669"/>
    <property type="project" value="TreeGrafter"/>
</dbReference>
<dbReference type="OrthoDB" id="1937912at2759"/>
<dbReference type="PANTHER" id="PTHR45750">
    <property type="entry name" value="GH11602P"/>
    <property type="match status" value="1"/>
</dbReference>
<dbReference type="FunFam" id="3.40.630.30:FF:000004">
    <property type="entry name" value="Histone acetyltransferase KAT2A"/>
    <property type="match status" value="1"/>
</dbReference>
<evidence type="ECO:0000256" key="6">
    <source>
        <dbReference type="ARBA" id="ARBA00023117"/>
    </source>
</evidence>
<dbReference type="InterPro" id="IPR037800">
    <property type="entry name" value="GCN5"/>
</dbReference>
<proteinExistence type="inferred from homology"/>
<evidence type="ECO:0000256" key="5">
    <source>
        <dbReference type="ARBA" id="ARBA00023015"/>
    </source>
</evidence>
<accession>A0A835IIU6</accession>
<feature type="compositionally biased region" description="Low complexity" evidence="10">
    <location>
        <begin position="132"/>
        <end position="146"/>
    </location>
</feature>
<dbReference type="GO" id="GO:0000123">
    <property type="term" value="C:histone acetyltransferase complex"/>
    <property type="evidence" value="ECO:0007669"/>
    <property type="project" value="TreeGrafter"/>
</dbReference>
<evidence type="ECO:0000256" key="7">
    <source>
        <dbReference type="ARBA" id="ARBA00023163"/>
    </source>
</evidence>
<evidence type="ECO:0000256" key="4">
    <source>
        <dbReference type="ARBA" id="ARBA00022679"/>
    </source>
</evidence>
<feature type="compositionally biased region" description="Low complexity" evidence="10">
    <location>
        <begin position="8"/>
        <end position="36"/>
    </location>
</feature>
<feature type="compositionally biased region" description="Polar residues" evidence="10">
    <location>
        <begin position="62"/>
        <end position="79"/>
    </location>
</feature>
<comment type="subcellular location">
    <subcellularLocation>
        <location evidence="1">Nucleus</location>
    </subcellularLocation>
</comment>
<dbReference type="CDD" id="cd04301">
    <property type="entry name" value="NAT_SF"/>
    <property type="match status" value="1"/>
</dbReference>
<keyword evidence="5" id="KW-0805">Transcription regulation</keyword>
<dbReference type="Proteomes" id="UP000631114">
    <property type="component" value="Unassembled WGS sequence"/>
</dbReference>
<keyword evidence="4" id="KW-0808">Transferase</keyword>
<feature type="compositionally biased region" description="Basic residues" evidence="10">
    <location>
        <begin position="114"/>
        <end position="126"/>
    </location>
</feature>
<comment type="caution">
    <text evidence="12">The sequence shown here is derived from an EMBL/GenBank/DDBJ whole genome shotgun (WGS) entry which is preliminary data.</text>
</comment>
<dbReference type="PROSITE" id="PS51186">
    <property type="entry name" value="GNAT"/>
    <property type="match status" value="1"/>
</dbReference>
<evidence type="ECO:0000256" key="8">
    <source>
        <dbReference type="ARBA" id="ARBA00023242"/>
    </source>
</evidence>